<keyword evidence="2" id="KW-0472">Membrane</keyword>
<protein>
    <submittedName>
        <fullName evidence="3">Uncharacterized protein</fullName>
    </submittedName>
</protein>
<feature type="transmembrane region" description="Helical" evidence="2">
    <location>
        <begin position="28"/>
        <end position="47"/>
    </location>
</feature>
<reference evidence="3" key="1">
    <citation type="submission" date="2015-06" db="EMBL/GenBank/DDBJ databases">
        <authorList>
            <person name="Joergensen T."/>
        </authorList>
    </citation>
    <scope>NUCLEOTIDE SEQUENCE</scope>
    <source>
        <strain evidence="3">RGFK0806</strain>
    </source>
</reference>
<sequence length="118" mass="12551">MARRRHEHRRRVHHRSFRHHRRASTTHAIIPLALGGGAAAALLLGAAPNGDSLLNRIQVALSGDVASAANGIGPVIAGQMANNAITAVELGAGAIVASWAGKHFLRRTTKITKKWSLF</sequence>
<feature type="region of interest" description="Disordered" evidence="1">
    <location>
        <begin position="1"/>
        <end position="20"/>
    </location>
</feature>
<feature type="transmembrane region" description="Helical" evidence="2">
    <location>
        <begin position="84"/>
        <end position="105"/>
    </location>
</feature>
<name>A0A0H5Q1M5_9ZZZZ</name>
<organism evidence="3">
    <name type="scientific">uncultured prokaryote</name>
    <dbReference type="NCBI Taxonomy" id="198431"/>
    <lineage>
        <taxon>unclassified sequences</taxon>
        <taxon>environmental samples</taxon>
    </lineage>
</organism>
<dbReference type="EMBL" id="LN853414">
    <property type="protein sequence ID" value="CRY95881.1"/>
    <property type="molecule type" value="Genomic_DNA"/>
</dbReference>
<evidence type="ECO:0000313" key="3">
    <source>
        <dbReference type="EMBL" id="CRY95881.1"/>
    </source>
</evidence>
<accession>A0A0H5Q1M5</accession>
<reference evidence="3" key="2">
    <citation type="submission" date="2015-07" db="EMBL/GenBank/DDBJ databases">
        <title>Plasmids, circular viruses and viroids from rat gut.</title>
        <authorList>
            <person name="Jorgensen T.J."/>
            <person name="Hansen M.A."/>
            <person name="Xu Z."/>
            <person name="Tabak M.A."/>
            <person name="Sorensen S.J."/>
            <person name="Hansen L.H."/>
        </authorList>
    </citation>
    <scope>NUCLEOTIDE SEQUENCE</scope>
    <source>
        <strain evidence="3">RGFK0806</strain>
    </source>
</reference>
<keyword evidence="2" id="KW-0812">Transmembrane</keyword>
<evidence type="ECO:0000256" key="2">
    <source>
        <dbReference type="SAM" id="Phobius"/>
    </source>
</evidence>
<evidence type="ECO:0000256" key="1">
    <source>
        <dbReference type="SAM" id="MobiDB-lite"/>
    </source>
</evidence>
<keyword evidence="2" id="KW-1133">Transmembrane helix</keyword>
<dbReference type="AlphaFoldDB" id="A0A0H5Q1M5"/>
<proteinExistence type="predicted"/>